<keyword evidence="3" id="KW-0645">Protease</keyword>
<reference evidence="3 4" key="1">
    <citation type="submission" date="2019-07" db="EMBL/GenBank/DDBJ databases">
        <title>Genomic Encyclopedia of Archaeal and Bacterial Type Strains, Phase II (KMG-II): from individual species to whole genera.</title>
        <authorList>
            <person name="Goeker M."/>
        </authorList>
    </citation>
    <scope>NUCLEOTIDE SEQUENCE [LARGE SCALE GENOMIC DNA]</scope>
    <source>
        <strain evidence="3 4">ATCC BAA-252</strain>
    </source>
</reference>
<dbReference type="Pfam" id="PF01321">
    <property type="entry name" value="Creatinase_N"/>
    <property type="match status" value="1"/>
</dbReference>
<evidence type="ECO:0000259" key="1">
    <source>
        <dbReference type="Pfam" id="PF00557"/>
    </source>
</evidence>
<organism evidence="3 4">
    <name type="scientific">Roseibium hamelinense</name>
    <dbReference type="NCBI Taxonomy" id="150831"/>
    <lineage>
        <taxon>Bacteria</taxon>
        <taxon>Pseudomonadati</taxon>
        <taxon>Pseudomonadota</taxon>
        <taxon>Alphaproteobacteria</taxon>
        <taxon>Hyphomicrobiales</taxon>
        <taxon>Stappiaceae</taxon>
        <taxon>Roseibium</taxon>
    </lineage>
</organism>
<feature type="domain" description="Peptidase M24" evidence="1">
    <location>
        <begin position="196"/>
        <end position="401"/>
    </location>
</feature>
<dbReference type="GO" id="GO:0004177">
    <property type="term" value="F:aminopeptidase activity"/>
    <property type="evidence" value="ECO:0007669"/>
    <property type="project" value="UniProtKB-KW"/>
</dbReference>
<dbReference type="Gene3D" id="3.40.350.10">
    <property type="entry name" value="Creatinase/prolidase N-terminal domain"/>
    <property type="match status" value="1"/>
</dbReference>
<protein>
    <submittedName>
        <fullName evidence="3">Xaa-Pro aminopeptidase</fullName>
    </submittedName>
</protein>
<keyword evidence="4" id="KW-1185">Reference proteome</keyword>
<dbReference type="InterPro" id="IPR000994">
    <property type="entry name" value="Pept_M24"/>
</dbReference>
<accession>A0A562T7F9</accession>
<dbReference type="EMBL" id="VLLF01000003">
    <property type="protein sequence ID" value="TWI89527.1"/>
    <property type="molecule type" value="Genomic_DNA"/>
</dbReference>
<proteinExistence type="predicted"/>
<dbReference type="InterPro" id="IPR050659">
    <property type="entry name" value="Peptidase_M24B"/>
</dbReference>
<dbReference type="InterPro" id="IPR036005">
    <property type="entry name" value="Creatinase/aminopeptidase-like"/>
</dbReference>
<dbReference type="Gene3D" id="3.90.230.10">
    <property type="entry name" value="Creatinase/methionine aminopeptidase superfamily"/>
    <property type="match status" value="1"/>
</dbReference>
<dbReference type="CDD" id="cd01066">
    <property type="entry name" value="APP_MetAP"/>
    <property type="match status" value="1"/>
</dbReference>
<dbReference type="SUPFAM" id="SSF55920">
    <property type="entry name" value="Creatinase/aminopeptidase"/>
    <property type="match status" value="1"/>
</dbReference>
<dbReference type="PANTHER" id="PTHR46112:SF2">
    <property type="entry name" value="XAA-PRO AMINOPEPTIDASE P-RELATED"/>
    <property type="match status" value="1"/>
</dbReference>
<dbReference type="Proteomes" id="UP000320593">
    <property type="component" value="Unassembled WGS sequence"/>
</dbReference>
<dbReference type="InterPro" id="IPR029149">
    <property type="entry name" value="Creatin/AminoP/Spt16_N"/>
</dbReference>
<keyword evidence="3" id="KW-0378">Hydrolase</keyword>
<dbReference type="OrthoDB" id="9803194at2"/>
<dbReference type="Pfam" id="PF00557">
    <property type="entry name" value="Peptidase_M24"/>
    <property type="match status" value="1"/>
</dbReference>
<dbReference type="AlphaFoldDB" id="A0A562T7F9"/>
<dbReference type="SUPFAM" id="SSF53092">
    <property type="entry name" value="Creatinase/prolidase N-terminal domain"/>
    <property type="match status" value="1"/>
</dbReference>
<gene>
    <name evidence="3" type="ORF">JM93_01730</name>
</gene>
<sequence length="418" mass="46419">MANFDWHAERSDLSGIALLDRAPESEGIDLAAVRLYRRQRVRDKMAEYGVDAVILSDPVNIRYATGTRNMQVFSQRNAPARYLLLTQDRSILFEFTGALHLANGYETVDEVRPAATASFVAAGPDIAARERRWAIEMADTVTGLVGKGATLGLERLNAGVAIALKDCGLTIVDAQQPVEMARAIKSPEEMKCVIASLRATEVGVGKLRAAIRPGMTENELWSVLHQSVISQNADYCETRLLNAGARTNPWFQETSSNIIGENELIALDTDVVGCHGYYSDFSRTFHSGPDKPSPVQRELYKTAHEQVHHNMGILKPGMSFRDYADRAWNIPEKYYENRYYLSAHGCGMTGEYPYLYHHGDFPDAGYDGIVEPGMTLCVESFIGEADGKEGVKLEQQVLVTDTGIELLSQFPFEDELLR</sequence>
<evidence type="ECO:0000259" key="2">
    <source>
        <dbReference type="Pfam" id="PF01321"/>
    </source>
</evidence>
<dbReference type="RefSeq" id="WP_145342222.1">
    <property type="nucleotide sequence ID" value="NZ_VLLF01000003.1"/>
</dbReference>
<keyword evidence="3" id="KW-0031">Aminopeptidase</keyword>
<evidence type="ECO:0000313" key="3">
    <source>
        <dbReference type="EMBL" id="TWI89527.1"/>
    </source>
</evidence>
<name>A0A562T7F9_9HYPH</name>
<evidence type="ECO:0000313" key="4">
    <source>
        <dbReference type="Proteomes" id="UP000320593"/>
    </source>
</evidence>
<feature type="domain" description="Creatinase N-terminal" evidence="2">
    <location>
        <begin position="37"/>
        <end position="184"/>
    </location>
</feature>
<dbReference type="PANTHER" id="PTHR46112">
    <property type="entry name" value="AMINOPEPTIDASE"/>
    <property type="match status" value="1"/>
</dbReference>
<dbReference type="InterPro" id="IPR000587">
    <property type="entry name" value="Creatinase_N"/>
</dbReference>
<comment type="caution">
    <text evidence="3">The sequence shown here is derived from an EMBL/GenBank/DDBJ whole genome shotgun (WGS) entry which is preliminary data.</text>
</comment>